<dbReference type="STRING" id="1434110.MSHOH_1920"/>
<name>A0A0E3SFV1_9EURY</name>
<evidence type="ECO:0000256" key="1">
    <source>
        <dbReference type="SAM" id="MobiDB-lite"/>
    </source>
</evidence>
<dbReference type="KEGG" id="mhor:MSHOH_1920"/>
<accession>A0A0E3SFV1</accession>
<protein>
    <submittedName>
        <fullName evidence="2">Uncharacterized protein</fullName>
    </submittedName>
</protein>
<evidence type="ECO:0000313" key="3">
    <source>
        <dbReference type="Proteomes" id="UP000033101"/>
    </source>
</evidence>
<reference evidence="2 3" key="1">
    <citation type="submission" date="2014-07" db="EMBL/GenBank/DDBJ databases">
        <title>Methanogenic archaea and the global carbon cycle.</title>
        <authorList>
            <person name="Henriksen J.R."/>
            <person name="Luke J."/>
            <person name="Reinhart S."/>
            <person name="Benedict M.N."/>
            <person name="Youngblut N.D."/>
            <person name="Metcalf M.E."/>
            <person name="Whitaker R.J."/>
            <person name="Metcalf W.W."/>
        </authorList>
    </citation>
    <scope>NUCLEOTIDE SEQUENCE [LARGE SCALE GENOMIC DNA]</scope>
    <source>
        <strain evidence="2 3">HB-1</strain>
    </source>
</reference>
<dbReference type="AlphaFoldDB" id="A0A0E3SFV1"/>
<keyword evidence="3" id="KW-1185">Reference proteome</keyword>
<evidence type="ECO:0000313" key="2">
    <source>
        <dbReference type="EMBL" id="AKB78403.1"/>
    </source>
</evidence>
<gene>
    <name evidence="2" type="ORF">MSHOH_1920</name>
</gene>
<proteinExistence type="predicted"/>
<dbReference type="HOGENOM" id="CLU_2730391_0_0_2"/>
<dbReference type="Proteomes" id="UP000033101">
    <property type="component" value="Chromosome"/>
</dbReference>
<feature type="region of interest" description="Disordered" evidence="1">
    <location>
        <begin position="1"/>
        <end position="20"/>
    </location>
</feature>
<sequence>MGLPCTTTPPACGAGPEESRHAWKSAAPLQAGIPPIKTFGLPGPGPRGVPWDVASPTLAAGGIVFSTFFYS</sequence>
<organism evidence="2 3">
    <name type="scientific">Methanosarcina horonobensis HB-1 = JCM 15518</name>
    <dbReference type="NCBI Taxonomy" id="1434110"/>
    <lineage>
        <taxon>Archaea</taxon>
        <taxon>Methanobacteriati</taxon>
        <taxon>Methanobacteriota</taxon>
        <taxon>Stenosarchaea group</taxon>
        <taxon>Methanomicrobia</taxon>
        <taxon>Methanosarcinales</taxon>
        <taxon>Methanosarcinaceae</taxon>
        <taxon>Methanosarcina</taxon>
    </lineage>
</organism>
<dbReference type="EMBL" id="CP009516">
    <property type="protein sequence ID" value="AKB78403.1"/>
    <property type="molecule type" value="Genomic_DNA"/>
</dbReference>